<evidence type="ECO:0000313" key="2">
    <source>
        <dbReference type="Proteomes" id="UP000019423"/>
    </source>
</evidence>
<dbReference type="KEGG" id="hsw:Hsw_1245"/>
<evidence type="ECO:0000313" key="1">
    <source>
        <dbReference type="EMBL" id="AHJ96840.1"/>
    </source>
</evidence>
<dbReference type="HOGENOM" id="CLU_3311024_0_0_10"/>
<name>W8F4Z7_9BACT</name>
<gene>
    <name evidence="1" type="ORF">Hsw_1245</name>
</gene>
<sequence length="39" mass="4603">MTERQWTKLVPLLVVQRTSEWPLRAVVNDIFYVLKNGCV</sequence>
<dbReference type="STRING" id="1227739.Hsw_1245"/>
<reference evidence="1 2" key="1">
    <citation type="submission" date="2014-01" db="EMBL/GenBank/DDBJ databases">
        <title>Complete genome sequence of ionizing-radiation resistance bacterium Hymenobacter swuensis DY53.</title>
        <authorList>
            <person name="Jung J.-H."/>
            <person name="Jeong S.-W."/>
            <person name="Joe M.-H."/>
            <person name="Cho y.-j."/>
            <person name="Kim M.-K."/>
            <person name="Lim S.-Y."/>
        </authorList>
    </citation>
    <scope>NUCLEOTIDE SEQUENCE [LARGE SCALE GENOMIC DNA]</scope>
    <source>
        <strain evidence="1 2">DY53</strain>
    </source>
</reference>
<dbReference type="AlphaFoldDB" id="W8F4Z7"/>
<dbReference type="PATRIC" id="fig|1227739.3.peg.1484"/>
<protein>
    <submittedName>
        <fullName evidence="1">Uncharacterized protein</fullName>
    </submittedName>
</protein>
<keyword evidence="2" id="KW-1185">Reference proteome</keyword>
<proteinExistence type="predicted"/>
<organism evidence="1 2">
    <name type="scientific">Hymenobacter swuensis DY53</name>
    <dbReference type="NCBI Taxonomy" id="1227739"/>
    <lineage>
        <taxon>Bacteria</taxon>
        <taxon>Pseudomonadati</taxon>
        <taxon>Bacteroidota</taxon>
        <taxon>Cytophagia</taxon>
        <taxon>Cytophagales</taxon>
        <taxon>Hymenobacteraceae</taxon>
        <taxon>Hymenobacter</taxon>
    </lineage>
</organism>
<dbReference type="Proteomes" id="UP000019423">
    <property type="component" value="Chromosome"/>
</dbReference>
<dbReference type="EMBL" id="CP007145">
    <property type="protein sequence ID" value="AHJ96840.1"/>
    <property type="molecule type" value="Genomic_DNA"/>
</dbReference>
<accession>W8F4Z7</accession>